<evidence type="ECO:0000313" key="12">
    <source>
        <dbReference type="EMBL" id="MEN3745950.1"/>
    </source>
</evidence>
<comment type="similarity">
    <text evidence="8 9">Belongs to the TonB-dependent receptor family.</text>
</comment>
<dbReference type="Gene3D" id="2.170.130.10">
    <property type="entry name" value="TonB-dependent receptor, plug domain"/>
    <property type="match status" value="1"/>
</dbReference>
<dbReference type="Pfam" id="PF07715">
    <property type="entry name" value="Plug"/>
    <property type="match status" value="1"/>
</dbReference>
<dbReference type="InterPro" id="IPR000531">
    <property type="entry name" value="Beta-barrel_TonB"/>
</dbReference>
<evidence type="ECO:0000256" key="3">
    <source>
        <dbReference type="ARBA" id="ARBA00022452"/>
    </source>
</evidence>
<gene>
    <name evidence="12" type="ORF">TPR58_02135</name>
</gene>
<keyword evidence="7 8" id="KW-0998">Cell outer membrane</keyword>
<evidence type="ECO:0000256" key="8">
    <source>
        <dbReference type="PROSITE-ProRule" id="PRU01360"/>
    </source>
</evidence>
<dbReference type="SUPFAM" id="SSF56935">
    <property type="entry name" value="Porins"/>
    <property type="match status" value="1"/>
</dbReference>
<keyword evidence="13" id="KW-1185">Reference proteome</keyword>
<keyword evidence="12" id="KW-0675">Receptor</keyword>
<proteinExistence type="inferred from homology"/>
<dbReference type="InterPro" id="IPR036942">
    <property type="entry name" value="Beta-barrel_TonB_sf"/>
</dbReference>
<dbReference type="Pfam" id="PF00593">
    <property type="entry name" value="TonB_dep_Rec_b-barrel"/>
    <property type="match status" value="1"/>
</dbReference>
<evidence type="ECO:0000256" key="6">
    <source>
        <dbReference type="ARBA" id="ARBA00023136"/>
    </source>
</evidence>
<dbReference type="InterPro" id="IPR039426">
    <property type="entry name" value="TonB-dep_rcpt-like"/>
</dbReference>
<feature type="domain" description="TonB-dependent receptor-like beta-barrel" evidence="10">
    <location>
        <begin position="401"/>
        <end position="915"/>
    </location>
</feature>
<keyword evidence="4 8" id="KW-0812">Transmembrane</keyword>
<evidence type="ECO:0000256" key="2">
    <source>
        <dbReference type="ARBA" id="ARBA00022448"/>
    </source>
</evidence>
<evidence type="ECO:0000256" key="9">
    <source>
        <dbReference type="RuleBase" id="RU003357"/>
    </source>
</evidence>
<dbReference type="EMBL" id="JBDIZK010000001">
    <property type="protein sequence ID" value="MEN3745950.1"/>
    <property type="molecule type" value="Genomic_DNA"/>
</dbReference>
<dbReference type="Proteomes" id="UP001427805">
    <property type="component" value="Unassembled WGS sequence"/>
</dbReference>
<keyword evidence="2 8" id="KW-0813">Transport</keyword>
<keyword evidence="6 8" id="KW-0472">Membrane</keyword>
<dbReference type="InterPro" id="IPR012910">
    <property type="entry name" value="Plug_dom"/>
</dbReference>
<protein>
    <submittedName>
        <fullName evidence="12">TonB-dependent receptor</fullName>
    </submittedName>
</protein>
<organism evidence="12 13">
    <name type="scientific">Sphingomonas rustica</name>
    <dbReference type="NCBI Taxonomy" id="3103142"/>
    <lineage>
        <taxon>Bacteria</taxon>
        <taxon>Pseudomonadati</taxon>
        <taxon>Pseudomonadota</taxon>
        <taxon>Alphaproteobacteria</taxon>
        <taxon>Sphingomonadales</taxon>
        <taxon>Sphingomonadaceae</taxon>
        <taxon>Sphingomonas</taxon>
    </lineage>
</organism>
<keyword evidence="3 8" id="KW-1134">Transmembrane beta strand</keyword>
<name>A0ABV0B4A7_9SPHN</name>
<comment type="caution">
    <text evidence="12">The sequence shown here is derived from an EMBL/GenBank/DDBJ whole genome shotgun (WGS) entry which is preliminary data.</text>
</comment>
<feature type="domain" description="TonB-dependent receptor plug" evidence="11">
    <location>
        <begin position="47"/>
        <end position="160"/>
    </location>
</feature>
<accession>A0ABV0B4A7</accession>
<comment type="subcellular location">
    <subcellularLocation>
        <location evidence="1 8">Cell outer membrane</location>
        <topology evidence="1 8">Multi-pass membrane protein</topology>
    </subcellularLocation>
</comment>
<dbReference type="PANTHER" id="PTHR47234:SF1">
    <property type="entry name" value="TONB-DEPENDENT RECEPTOR"/>
    <property type="match status" value="1"/>
</dbReference>
<reference evidence="12 13" key="1">
    <citation type="submission" date="2024-05" db="EMBL/GenBank/DDBJ databases">
        <title>Sphingomonas sp. HF-S3 16S ribosomal RNA gene Genome sequencing and assembly.</title>
        <authorList>
            <person name="Lee H."/>
        </authorList>
    </citation>
    <scope>NUCLEOTIDE SEQUENCE [LARGE SCALE GENOMIC DNA]</scope>
    <source>
        <strain evidence="12 13">HF-S3</strain>
    </source>
</reference>
<evidence type="ECO:0000259" key="10">
    <source>
        <dbReference type="Pfam" id="PF00593"/>
    </source>
</evidence>
<evidence type="ECO:0000256" key="1">
    <source>
        <dbReference type="ARBA" id="ARBA00004571"/>
    </source>
</evidence>
<dbReference type="InterPro" id="IPR037066">
    <property type="entry name" value="Plug_dom_sf"/>
</dbReference>
<evidence type="ECO:0000256" key="5">
    <source>
        <dbReference type="ARBA" id="ARBA00023077"/>
    </source>
</evidence>
<evidence type="ECO:0000313" key="13">
    <source>
        <dbReference type="Proteomes" id="UP001427805"/>
    </source>
</evidence>
<dbReference type="Gene3D" id="2.40.170.20">
    <property type="entry name" value="TonB-dependent receptor, beta-barrel domain"/>
    <property type="match status" value="1"/>
</dbReference>
<evidence type="ECO:0000256" key="4">
    <source>
        <dbReference type="ARBA" id="ARBA00022692"/>
    </source>
</evidence>
<evidence type="ECO:0000259" key="11">
    <source>
        <dbReference type="Pfam" id="PF07715"/>
    </source>
</evidence>
<dbReference type="PANTHER" id="PTHR47234">
    <property type="match status" value="1"/>
</dbReference>
<dbReference type="PROSITE" id="PS52016">
    <property type="entry name" value="TONB_DEPENDENT_REC_3"/>
    <property type="match status" value="1"/>
</dbReference>
<keyword evidence="5 9" id="KW-0798">TonB box</keyword>
<sequence>MSGAAAAQEVEQDPVVAVEEPVGEVDEIVVTGTGTNISGVKPVGSEAVVMDREAILATGRNNVAEIVRTLPQLQNLGFDEAATGANAHAGGNGNRGTTLNLRGIGSNATLILVDGHRVAPSGAANSFTDAVQVPVAALERVEVVADGASAIYGSDAISGVVNYVLRKKMNGIELGGRYNFSKYNDEYALSATGGTSWSIGGREGSIIVAYEHSERTAIARGKVPYLRQDLRRYGGADFRIVGNVASPGNPGNIVVPSGPGGAPGAPNPAFPEAGGYTYYAIPAGTTGIPSVGSLVPNTANLVDRADYEDLLPQSSRDQVVAYLNQELTDTISLYNQTFYNERELSTRTFLPNNSSASSFDITIQPGTPYYISGLPNVAPGQSYVVQYNLAEHATDAPDFININPDKTLSTTTGLRARVAGDWEGELYYTYGQNRTCGVCYIGNFVNGESDSAFNAAVNAGLINPYSVTPLTRSQLDLVLGTNFQYAQNYFHDSVLKFNGSLFDLPGGTVKAAFGGEYTFTINRLQNGASRGPRNILDTENDANSRRSRTQWAAFGEVYVPLVGAEMDVPLVQELIVNAAVRYDHYSDFGDTVNPKIGIGWKVNRSLALRGSWGTSFRAPGMPELEPGLFSVAAQIPFFPNNSGRSDIDLIAGQPFSNVLLRLGGNPELKAEKGTTWSIGGDFTPEFLPGLRVSATYYNIEYKDQILGPPAGNYLANPANASTYSQFIIPVPARAGCVNGSPSTYDPSLAPFLENFLYGGASITDPCGIRVVLDGRYQNVASAVQNGIDVQASYSVDTGIGTVLIGGNFTKILKNEQRQAPGLPAFDALDRINYPISFRARGNLGYVRGPFSANLFVNHVGGYLNDQPLTIRNVIQPNSEVPSWTTFDLNLGLSFGEDARWSFMRGTRLSATIQNLFDAKPPIVLSGGSAIDMRNANPYGPIVQLALTKTFR</sequence>
<evidence type="ECO:0000256" key="7">
    <source>
        <dbReference type="ARBA" id="ARBA00023237"/>
    </source>
</evidence>